<accession>A0A1W1IJS4</accession>
<dbReference type="OrthoDB" id="9810250at2"/>
<dbReference type="STRING" id="43064.SAMN04488086_12719"/>
<dbReference type="InterPro" id="IPR039532">
    <property type="entry name" value="TetR_C_Firmicutes"/>
</dbReference>
<evidence type="ECO:0000256" key="2">
    <source>
        <dbReference type="PROSITE-ProRule" id="PRU00335"/>
    </source>
</evidence>
<dbReference type="RefSeq" id="WP_086943886.1">
    <property type="nucleotide sequence ID" value="NZ_FONM01000027.1"/>
</dbReference>
<keyword evidence="5" id="KW-1185">Reference proteome</keyword>
<keyword evidence="1 2" id="KW-0238">DNA-binding</keyword>
<dbReference type="SUPFAM" id="SSF46689">
    <property type="entry name" value="Homeodomain-like"/>
    <property type="match status" value="1"/>
</dbReference>
<dbReference type="Gene3D" id="1.10.357.10">
    <property type="entry name" value="Tetracycline Repressor, domain 2"/>
    <property type="match status" value="1"/>
</dbReference>
<organism evidence="4 5">
    <name type="scientific">Trichococcus pasteurii</name>
    <dbReference type="NCBI Taxonomy" id="43064"/>
    <lineage>
        <taxon>Bacteria</taxon>
        <taxon>Bacillati</taxon>
        <taxon>Bacillota</taxon>
        <taxon>Bacilli</taxon>
        <taxon>Lactobacillales</taxon>
        <taxon>Carnobacteriaceae</taxon>
        <taxon>Trichococcus</taxon>
    </lineage>
</organism>
<dbReference type="PANTHER" id="PTHR43479">
    <property type="entry name" value="ACREF/ENVCD OPERON REPRESSOR-RELATED"/>
    <property type="match status" value="1"/>
</dbReference>
<name>A0A1W1IJS4_9LACT</name>
<evidence type="ECO:0000256" key="1">
    <source>
        <dbReference type="ARBA" id="ARBA00023125"/>
    </source>
</evidence>
<proteinExistence type="predicted"/>
<dbReference type="InterPro" id="IPR050624">
    <property type="entry name" value="HTH-type_Tx_Regulator"/>
</dbReference>
<dbReference type="EMBL" id="FWEY01000013">
    <property type="protein sequence ID" value="SLM53185.1"/>
    <property type="molecule type" value="Genomic_DNA"/>
</dbReference>
<dbReference type="AlphaFoldDB" id="A0A1W1IJS4"/>
<gene>
    <name evidence="4" type="ORF">TPAS_2912</name>
</gene>
<sequence>MNRQNATKEIIAYSFKYLAREKDIDKISITDIMDQTDFRRQTFYDHFDDKYDLITWIFSYETSKLIQSLTVWEKWQEGLLYLLNYLEENSNYYKKVFSNMKFDSFKEYFAYYIRQIVKKVVNDYFRIHVISNKNQAIIETTADFYAYGLSEMLYRWVLGGCELNSEIYHKIIIQVIGYRTQP</sequence>
<feature type="DNA-binding region" description="H-T-H motif" evidence="2">
    <location>
        <begin position="28"/>
        <end position="47"/>
    </location>
</feature>
<evidence type="ECO:0000313" key="4">
    <source>
        <dbReference type="EMBL" id="SLM53185.1"/>
    </source>
</evidence>
<evidence type="ECO:0000259" key="3">
    <source>
        <dbReference type="PROSITE" id="PS50977"/>
    </source>
</evidence>
<feature type="domain" description="HTH tetR-type" evidence="3">
    <location>
        <begin position="5"/>
        <end position="65"/>
    </location>
</feature>
<protein>
    <recommendedName>
        <fullName evidence="3">HTH tetR-type domain-containing protein</fullName>
    </recommendedName>
</protein>
<dbReference type="PANTHER" id="PTHR43479:SF7">
    <property type="entry name" value="TETR-FAMILY TRANSCRIPTIONAL REGULATOR"/>
    <property type="match status" value="1"/>
</dbReference>
<evidence type="ECO:0000313" key="5">
    <source>
        <dbReference type="Proteomes" id="UP000195985"/>
    </source>
</evidence>
<reference evidence="5" key="1">
    <citation type="submission" date="2016-04" db="EMBL/GenBank/DDBJ databases">
        <authorList>
            <person name="Strepis N."/>
        </authorList>
    </citation>
    <scope>NUCLEOTIDE SEQUENCE [LARGE SCALE GENOMIC DNA]</scope>
</reference>
<dbReference type="Pfam" id="PF14278">
    <property type="entry name" value="TetR_C_8"/>
    <property type="match status" value="1"/>
</dbReference>
<dbReference type="InterPro" id="IPR009057">
    <property type="entry name" value="Homeodomain-like_sf"/>
</dbReference>
<dbReference type="GO" id="GO:0003677">
    <property type="term" value="F:DNA binding"/>
    <property type="evidence" value="ECO:0007669"/>
    <property type="project" value="UniProtKB-UniRule"/>
</dbReference>
<dbReference type="InterPro" id="IPR001647">
    <property type="entry name" value="HTH_TetR"/>
</dbReference>
<dbReference type="PROSITE" id="PS50977">
    <property type="entry name" value="HTH_TETR_2"/>
    <property type="match status" value="1"/>
</dbReference>
<dbReference type="Proteomes" id="UP000195985">
    <property type="component" value="Unassembled WGS sequence"/>
</dbReference>